<dbReference type="AlphaFoldDB" id="A0A565C4K8"/>
<comment type="caution">
    <text evidence="1">The sequence shown here is derived from an EMBL/GenBank/DDBJ whole genome shotgun (WGS) entry which is preliminary data.</text>
</comment>
<sequence>MIQEQCGAVAGEDDVVVLPSYYQMDIRIEKKETGATRTSLRTRAKGAEIVKEEASSEKRAQPVLSYVPQGHSSQRVVNKALYQITSVLHQLAGIVQDVHQANQSAPDERISGEGRTGWWALSVMCCWSESVQARKGVTCTQGRLEDIFGEDLLKLEDSESSKAKARASRRPFSIYRLGLTRGKG</sequence>
<accession>A0A565C4K8</accession>
<organism evidence="1 2">
    <name type="scientific">Arabis nemorensis</name>
    <dbReference type="NCBI Taxonomy" id="586526"/>
    <lineage>
        <taxon>Eukaryota</taxon>
        <taxon>Viridiplantae</taxon>
        <taxon>Streptophyta</taxon>
        <taxon>Embryophyta</taxon>
        <taxon>Tracheophyta</taxon>
        <taxon>Spermatophyta</taxon>
        <taxon>Magnoliopsida</taxon>
        <taxon>eudicotyledons</taxon>
        <taxon>Gunneridae</taxon>
        <taxon>Pentapetalae</taxon>
        <taxon>rosids</taxon>
        <taxon>malvids</taxon>
        <taxon>Brassicales</taxon>
        <taxon>Brassicaceae</taxon>
        <taxon>Arabideae</taxon>
        <taxon>Arabis</taxon>
    </lineage>
</organism>
<keyword evidence="2" id="KW-1185">Reference proteome</keyword>
<evidence type="ECO:0000313" key="1">
    <source>
        <dbReference type="EMBL" id="VVB08518.1"/>
    </source>
</evidence>
<proteinExistence type="predicted"/>
<protein>
    <submittedName>
        <fullName evidence="1">Uncharacterized protein</fullName>
    </submittedName>
</protein>
<dbReference type="EMBL" id="CABITT030000006">
    <property type="protein sequence ID" value="VVB08518.1"/>
    <property type="molecule type" value="Genomic_DNA"/>
</dbReference>
<reference evidence="1" key="1">
    <citation type="submission" date="2019-07" db="EMBL/GenBank/DDBJ databases">
        <authorList>
            <person name="Dittberner H."/>
        </authorList>
    </citation>
    <scope>NUCLEOTIDE SEQUENCE [LARGE SCALE GENOMIC DNA]</scope>
</reference>
<evidence type="ECO:0000313" key="2">
    <source>
        <dbReference type="Proteomes" id="UP000489600"/>
    </source>
</evidence>
<gene>
    <name evidence="1" type="ORF">ANE_LOCUS18962</name>
</gene>
<name>A0A565C4K8_9BRAS</name>
<dbReference type="Proteomes" id="UP000489600">
    <property type="component" value="Unassembled WGS sequence"/>
</dbReference>